<keyword evidence="5" id="KW-0274">FAD</keyword>
<dbReference type="GO" id="GO:0003995">
    <property type="term" value="F:acyl-CoA dehydrogenase activity"/>
    <property type="evidence" value="ECO:0007669"/>
    <property type="project" value="TreeGrafter"/>
</dbReference>
<dbReference type="InterPro" id="IPR009100">
    <property type="entry name" value="AcylCoA_DH/oxidase_NM_dom_sf"/>
</dbReference>
<gene>
    <name evidence="9" type="ordered locus">Dalk_4172</name>
</gene>
<dbReference type="InterPro" id="IPR013786">
    <property type="entry name" value="AcylCoA_DH/ox_N"/>
</dbReference>
<dbReference type="InterPro" id="IPR046373">
    <property type="entry name" value="Acyl-CoA_Oxase/DH_mid-dom_sf"/>
</dbReference>
<accession>B8FMY5</accession>
<evidence type="ECO:0000259" key="8">
    <source>
        <dbReference type="Pfam" id="PF02771"/>
    </source>
</evidence>
<proteinExistence type="inferred from homology"/>
<keyword evidence="4" id="KW-0285">Flavoprotein</keyword>
<dbReference type="HOGENOM" id="CLU_018204_5_2_7"/>
<evidence type="ECO:0000313" key="9">
    <source>
        <dbReference type="EMBL" id="ACL05855.1"/>
    </source>
</evidence>
<evidence type="ECO:0000256" key="2">
    <source>
        <dbReference type="ARBA" id="ARBA00009347"/>
    </source>
</evidence>
<protein>
    <submittedName>
        <fullName evidence="9">Acyl-CoA dehydrogenase domain protein</fullName>
    </submittedName>
</protein>
<keyword evidence="10" id="KW-1185">Reference proteome</keyword>
<dbReference type="InterPro" id="IPR009075">
    <property type="entry name" value="AcylCo_DH/oxidase_C"/>
</dbReference>
<evidence type="ECO:0000256" key="3">
    <source>
        <dbReference type="ARBA" id="ARBA00011881"/>
    </source>
</evidence>
<dbReference type="Pfam" id="PF00441">
    <property type="entry name" value="Acyl-CoA_dh_1"/>
    <property type="match status" value="1"/>
</dbReference>
<dbReference type="PANTHER" id="PTHR43884:SF20">
    <property type="entry name" value="ACYL-COA DEHYDROGENASE FADE28"/>
    <property type="match status" value="1"/>
</dbReference>
<dbReference type="eggNOG" id="COG1960">
    <property type="taxonomic scope" value="Bacteria"/>
</dbReference>
<dbReference type="Proteomes" id="UP000000739">
    <property type="component" value="Chromosome"/>
</dbReference>
<organism evidence="9 10">
    <name type="scientific">Desulfatibacillum aliphaticivorans</name>
    <dbReference type="NCBI Taxonomy" id="218208"/>
    <lineage>
        <taxon>Bacteria</taxon>
        <taxon>Pseudomonadati</taxon>
        <taxon>Thermodesulfobacteriota</taxon>
        <taxon>Desulfobacteria</taxon>
        <taxon>Desulfobacterales</taxon>
        <taxon>Desulfatibacillaceae</taxon>
        <taxon>Desulfatibacillum</taxon>
    </lineage>
</organism>
<dbReference type="KEGG" id="dal:Dalk_4172"/>
<dbReference type="SUPFAM" id="SSF47203">
    <property type="entry name" value="Acyl-CoA dehydrogenase C-terminal domain-like"/>
    <property type="match status" value="1"/>
</dbReference>
<feature type="domain" description="Acyl-CoA dehydrogenase/oxidase C-terminal" evidence="7">
    <location>
        <begin position="222"/>
        <end position="371"/>
    </location>
</feature>
<dbReference type="Gene3D" id="1.20.140.10">
    <property type="entry name" value="Butyryl-CoA Dehydrogenase, subunit A, domain 3"/>
    <property type="match status" value="1"/>
</dbReference>
<dbReference type="SUPFAM" id="SSF56645">
    <property type="entry name" value="Acyl-CoA dehydrogenase NM domain-like"/>
    <property type="match status" value="1"/>
</dbReference>
<evidence type="ECO:0000256" key="1">
    <source>
        <dbReference type="ARBA" id="ARBA00001974"/>
    </source>
</evidence>
<evidence type="ECO:0000256" key="4">
    <source>
        <dbReference type="ARBA" id="ARBA00022630"/>
    </source>
</evidence>
<dbReference type="PANTHER" id="PTHR43884">
    <property type="entry name" value="ACYL-COA DEHYDROGENASE"/>
    <property type="match status" value="1"/>
</dbReference>
<dbReference type="AlphaFoldDB" id="B8FMY5"/>
<feature type="domain" description="Acyl-CoA dehydrogenase/oxidase N-terminal" evidence="8">
    <location>
        <begin position="7"/>
        <end position="117"/>
    </location>
</feature>
<dbReference type="Gene3D" id="1.10.540.10">
    <property type="entry name" value="Acyl-CoA dehydrogenase/oxidase, N-terminal domain"/>
    <property type="match status" value="1"/>
</dbReference>
<dbReference type="RefSeq" id="WP_015948902.1">
    <property type="nucleotide sequence ID" value="NC_011768.1"/>
</dbReference>
<sequence>MDLSFSSTQKLLRDSAAKFLSAECPYARVKEIEDSEQGYDPVLWAQMADLGWLGCALPEEYGGTASSFVDLIIIQEEIGRRLAPSPFFSTVVQCSELIRAGGSEEQKSELLNAIAEGRLIMSLAQYEPEASYLESGIKMQAIPQGDQYILSGVKMFAMDANICGKLIAAARVPDMGVTLFLVDADHPDISISKIPTIGKDNACEVVLNNAAVSRSDVIGEVGDGWALLEKMNAKAAVGKAAEMVGGSKACVTMTGQYAKMREQYGVPIGGNQAIQHYLANMLVAYDTSYSYLYQVACMVDEGKDFALEASTLKACCNQNYKFITERAVQIHGAIGTTRECDISLFYRKAKACEYACGDTFLHLDNIADNLL</sequence>
<reference evidence="9 10" key="1">
    <citation type="journal article" date="2012" name="Environ. Microbiol.">
        <title>The genome sequence of Desulfatibacillum alkenivorans AK-01: a blueprint for anaerobic alkane oxidation.</title>
        <authorList>
            <person name="Callaghan A.V."/>
            <person name="Morris B.E."/>
            <person name="Pereira I.A."/>
            <person name="McInerney M.J."/>
            <person name="Austin R.N."/>
            <person name="Groves J.T."/>
            <person name="Kukor J.J."/>
            <person name="Suflita J.M."/>
            <person name="Young L.Y."/>
            <person name="Zylstra G.J."/>
            <person name="Wawrik B."/>
        </authorList>
    </citation>
    <scope>NUCLEOTIDE SEQUENCE [LARGE SCALE GENOMIC DNA]</scope>
    <source>
        <strain evidence="9 10">AK-01</strain>
    </source>
</reference>
<name>B8FMY5_DESAL</name>
<dbReference type="EMBL" id="CP001322">
    <property type="protein sequence ID" value="ACL05855.1"/>
    <property type="molecule type" value="Genomic_DNA"/>
</dbReference>
<comment type="subunit">
    <text evidence="3">Homotetramer.</text>
</comment>
<evidence type="ECO:0000256" key="5">
    <source>
        <dbReference type="ARBA" id="ARBA00022827"/>
    </source>
</evidence>
<evidence type="ECO:0000256" key="6">
    <source>
        <dbReference type="ARBA" id="ARBA00023002"/>
    </source>
</evidence>
<keyword evidence="6" id="KW-0560">Oxidoreductase</keyword>
<dbReference type="CDD" id="cd00567">
    <property type="entry name" value="ACAD"/>
    <property type="match status" value="1"/>
</dbReference>
<dbReference type="GO" id="GO:0050660">
    <property type="term" value="F:flavin adenine dinucleotide binding"/>
    <property type="evidence" value="ECO:0007669"/>
    <property type="project" value="InterPro"/>
</dbReference>
<comment type="similarity">
    <text evidence="2">Belongs to the acyl-CoA dehydrogenase family.</text>
</comment>
<evidence type="ECO:0000313" key="10">
    <source>
        <dbReference type="Proteomes" id="UP000000739"/>
    </source>
</evidence>
<dbReference type="InterPro" id="IPR036250">
    <property type="entry name" value="AcylCo_DH-like_C"/>
</dbReference>
<comment type="cofactor">
    <cofactor evidence="1">
        <name>FAD</name>
        <dbReference type="ChEBI" id="CHEBI:57692"/>
    </cofactor>
</comment>
<dbReference type="InterPro" id="IPR037069">
    <property type="entry name" value="AcylCoA_DH/ox_N_sf"/>
</dbReference>
<evidence type="ECO:0000259" key="7">
    <source>
        <dbReference type="Pfam" id="PF00441"/>
    </source>
</evidence>
<dbReference type="Pfam" id="PF02771">
    <property type="entry name" value="Acyl-CoA_dh_N"/>
    <property type="match status" value="1"/>
</dbReference>
<dbReference type="Gene3D" id="2.40.110.10">
    <property type="entry name" value="Butyryl-CoA Dehydrogenase, subunit A, domain 2"/>
    <property type="match status" value="1"/>
</dbReference>